<evidence type="ECO:0000256" key="3">
    <source>
        <dbReference type="ARBA" id="ARBA00023274"/>
    </source>
</evidence>
<protein>
    <recommendedName>
        <fullName evidence="4 5">Large ribosomal subunit protein bL27</fullName>
    </recommendedName>
</protein>
<name>A0A101J5B6_CHLLI</name>
<dbReference type="RefSeq" id="WP_012466627.1">
    <property type="nucleotide sequence ID" value="NZ_JAAXUX010000030.1"/>
</dbReference>
<dbReference type="PRINTS" id="PR00063">
    <property type="entry name" value="RIBOSOMALL27"/>
</dbReference>
<dbReference type="Gene3D" id="2.40.50.100">
    <property type="match status" value="1"/>
</dbReference>
<sequence>MAHKKGGGSTKNGRDSNPKYLGVKAAGGSTVSAGTIILRQRGTVIKPGNNAGIGRDHTIFSLIDGVVTFRNGRNNKKQVDILPC</sequence>
<evidence type="ECO:0000256" key="2">
    <source>
        <dbReference type="ARBA" id="ARBA00022980"/>
    </source>
</evidence>
<dbReference type="OrthoDB" id="9803474at2"/>
<evidence type="ECO:0000256" key="4">
    <source>
        <dbReference type="ARBA" id="ARBA00035175"/>
    </source>
</evidence>
<comment type="similarity">
    <text evidence="1 5">Belongs to the bacterial ribosomal protein bL27 family.</text>
</comment>
<dbReference type="Proteomes" id="UP000053937">
    <property type="component" value="Unassembled WGS sequence"/>
</dbReference>
<accession>A0A101J5B6</accession>
<dbReference type="PROSITE" id="PS00831">
    <property type="entry name" value="RIBOSOMAL_L27"/>
    <property type="match status" value="1"/>
</dbReference>
<dbReference type="HAMAP" id="MF_00539">
    <property type="entry name" value="Ribosomal_bL27"/>
    <property type="match status" value="1"/>
</dbReference>
<keyword evidence="2 5" id="KW-0689">Ribosomal protein</keyword>
<proteinExistence type="inferred from homology"/>
<dbReference type="GO" id="GO:0006412">
    <property type="term" value="P:translation"/>
    <property type="evidence" value="ECO:0007669"/>
    <property type="project" value="UniProtKB-UniRule"/>
</dbReference>
<dbReference type="GO" id="GO:0003735">
    <property type="term" value="F:structural constituent of ribosome"/>
    <property type="evidence" value="ECO:0007669"/>
    <property type="project" value="InterPro"/>
</dbReference>
<reference evidence="7 8" key="1">
    <citation type="submission" date="2015-10" db="EMBL/GenBank/DDBJ databases">
        <title>Draft Genome Sequence of Chlorobium limicola strain Frasassi Growing under Artificial Lighting in the Frasassi Cave System.</title>
        <authorList>
            <person name="Mansor M."/>
            <person name="Macalady J."/>
        </authorList>
    </citation>
    <scope>NUCLEOTIDE SEQUENCE [LARGE SCALE GENOMIC DNA]</scope>
    <source>
        <strain evidence="7 8">Frasassi</strain>
    </source>
</reference>
<dbReference type="GO" id="GO:0022625">
    <property type="term" value="C:cytosolic large ribosomal subunit"/>
    <property type="evidence" value="ECO:0007669"/>
    <property type="project" value="TreeGrafter"/>
</dbReference>
<evidence type="ECO:0000313" key="8">
    <source>
        <dbReference type="Proteomes" id="UP000053937"/>
    </source>
</evidence>
<dbReference type="Pfam" id="PF01016">
    <property type="entry name" value="Ribosomal_L27"/>
    <property type="match status" value="1"/>
</dbReference>
<dbReference type="InterPro" id="IPR001684">
    <property type="entry name" value="Ribosomal_bL27"/>
</dbReference>
<dbReference type="SMR" id="A0A101J5B6"/>
<dbReference type="FunFam" id="2.40.50.100:FF:000060">
    <property type="entry name" value="Apicoplast ribosomal protein L27"/>
    <property type="match status" value="1"/>
</dbReference>
<organism evidence="7 8">
    <name type="scientific">Chlorobium limicola</name>
    <dbReference type="NCBI Taxonomy" id="1092"/>
    <lineage>
        <taxon>Bacteria</taxon>
        <taxon>Pseudomonadati</taxon>
        <taxon>Chlorobiota</taxon>
        <taxon>Chlorobiia</taxon>
        <taxon>Chlorobiales</taxon>
        <taxon>Chlorobiaceae</taxon>
        <taxon>Chlorobium/Pelodictyon group</taxon>
        <taxon>Chlorobium</taxon>
    </lineage>
</organism>
<keyword evidence="8" id="KW-1185">Reference proteome</keyword>
<keyword evidence="3 5" id="KW-0687">Ribonucleoprotein</keyword>
<feature type="region of interest" description="Disordered" evidence="6">
    <location>
        <begin position="1"/>
        <end position="21"/>
    </location>
</feature>
<dbReference type="OMA" id="GKDHTLH"/>
<evidence type="ECO:0000256" key="1">
    <source>
        <dbReference type="ARBA" id="ARBA00010797"/>
    </source>
</evidence>
<dbReference type="PANTHER" id="PTHR15893">
    <property type="entry name" value="RIBOSOMAL PROTEIN L27"/>
    <property type="match status" value="1"/>
</dbReference>
<comment type="caution">
    <text evidence="7">The sequence shown here is derived from an EMBL/GenBank/DDBJ whole genome shotgun (WGS) entry which is preliminary data.</text>
</comment>
<dbReference type="SUPFAM" id="SSF110324">
    <property type="entry name" value="Ribosomal L27 protein-like"/>
    <property type="match status" value="1"/>
</dbReference>
<evidence type="ECO:0000313" key="7">
    <source>
        <dbReference type="EMBL" id="KUL20504.1"/>
    </source>
</evidence>
<dbReference type="InterPro" id="IPR018261">
    <property type="entry name" value="Ribosomal_bL27_CS"/>
</dbReference>
<evidence type="ECO:0000256" key="5">
    <source>
        <dbReference type="HAMAP-Rule" id="MF_00539"/>
    </source>
</evidence>
<evidence type="ECO:0000256" key="6">
    <source>
        <dbReference type="SAM" id="MobiDB-lite"/>
    </source>
</evidence>
<dbReference type="PANTHER" id="PTHR15893:SF0">
    <property type="entry name" value="LARGE RIBOSOMAL SUBUNIT PROTEIN BL27M"/>
    <property type="match status" value="1"/>
</dbReference>
<dbReference type="NCBIfam" id="TIGR00062">
    <property type="entry name" value="L27"/>
    <property type="match status" value="1"/>
</dbReference>
<dbReference type="EMBL" id="LMBR01000223">
    <property type="protein sequence ID" value="KUL20504.1"/>
    <property type="molecule type" value="Genomic_DNA"/>
</dbReference>
<dbReference type="AlphaFoldDB" id="A0A101J5B6"/>
<gene>
    <name evidence="5" type="primary">rpmA</name>
    <name evidence="7" type="ORF">ASB62_08740</name>
</gene>